<keyword evidence="3" id="KW-1185">Reference proteome</keyword>
<dbReference type="RefSeq" id="WP_144329263.1">
    <property type="nucleotide sequence ID" value="NZ_VJON01000052.1"/>
</dbReference>
<proteinExistence type="predicted"/>
<dbReference type="Gene3D" id="3.90.70.10">
    <property type="entry name" value="Cysteine proteinases"/>
    <property type="match status" value="1"/>
</dbReference>
<organism evidence="2 3">
    <name type="scientific">Tepidimonas charontis</name>
    <dbReference type="NCBI Taxonomy" id="2267262"/>
    <lineage>
        <taxon>Bacteria</taxon>
        <taxon>Pseudomonadati</taxon>
        <taxon>Pseudomonadota</taxon>
        <taxon>Betaproteobacteria</taxon>
        <taxon>Burkholderiales</taxon>
        <taxon>Tepidimonas</taxon>
    </lineage>
</organism>
<protein>
    <submittedName>
        <fullName evidence="2">Type I secretion system ATPase</fullName>
    </submittedName>
</protein>
<dbReference type="OrthoDB" id="8554730at2"/>
<dbReference type="GO" id="GO:0008233">
    <property type="term" value="F:peptidase activity"/>
    <property type="evidence" value="ECO:0007669"/>
    <property type="project" value="InterPro"/>
</dbReference>
<evidence type="ECO:0000259" key="1">
    <source>
        <dbReference type="PROSITE" id="PS50990"/>
    </source>
</evidence>
<dbReference type="InterPro" id="IPR005074">
    <property type="entry name" value="Peptidase_C39"/>
</dbReference>
<dbReference type="GO" id="GO:0005524">
    <property type="term" value="F:ATP binding"/>
    <property type="evidence" value="ECO:0007669"/>
    <property type="project" value="InterPro"/>
</dbReference>
<comment type="caution">
    <text evidence="2">The sequence shown here is derived from an EMBL/GenBank/DDBJ whole genome shotgun (WGS) entry which is preliminary data.</text>
</comment>
<reference evidence="2 3" key="1">
    <citation type="submission" date="2019-07" db="EMBL/GenBank/DDBJ databases">
        <title>Tepidimonas charontis SPSP-6 draft genome.</title>
        <authorList>
            <person name="Da Costa M.S."/>
            <person name="Froufe H.J.C."/>
            <person name="Egas C."/>
            <person name="Albuquerque L."/>
        </authorList>
    </citation>
    <scope>NUCLEOTIDE SEQUENCE [LARGE SCALE GENOMIC DNA]</scope>
    <source>
        <strain evidence="2 3">SPSP-6</strain>
    </source>
</reference>
<dbReference type="EMBL" id="VJON01000052">
    <property type="protein sequence ID" value="TSE30681.1"/>
    <property type="molecule type" value="Genomic_DNA"/>
</dbReference>
<name>A0A554X4A8_9BURK</name>
<dbReference type="GO" id="GO:0016020">
    <property type="term" value="C:membrane"/>
    <property type="evidence" value="ECO:0007669"/>
    <property type="project" value="InterPro"/>
</dbReference>
<dbReference type="GO" id="GO:0006508">
    <property type="term" value="P:proteolysis"/>
    <property type="evidence" value="ECO:0007669"/>
    <property type="project" value="InterPro"/>
</dbReference>
<sequence>MITAPEEPEVSHGASAAQRAEVDPLLTCLLVVARAHGLPASAEGTVAGLPLVQGRLVPSLFERAAHRVGLSSRFVRQPIERLRAELLPAILLLDDGDACVLLERSSDGQRCRVVFPELPEAPAELPLAELQTHYSGWALYVLTLPLFRVALNPRFTRPFYAEPRTSAARTASG</sequence>
<evidence type="ECO:0000313" key="2">
    <source>
        <dbReference type="EMBL" id="TSE30681.1"/>
    </source>
</evidence>
<evidence type="ECO:0000313" key="3">
    <source>
        <dbReference type="Proteomes" id="UP000318294"/>
    </source>
</evidence>
<accession>A0A554X4A8</accession>
<dbReference type="PROSITE" id="PS50990">
    <property type="entry name" value="PEPTIDASE_C39"/>
    <property type="match status" value="1"/>
</dbReference>
<dbReference type="Proteomes" id="UP000318294">
    <property type="component" value="Unassembled WGS sequence"/>
</dbReference>
<gene>
    <name evidence="2" type="ORF">Tchar_02408</name>
</gene>
<feature type="domain" description="Peptidase C39" evidence="1">
    <location>
        <begin position="18"/>
        <end position="141"/>
    </location>
</feature>
<dbReference type="AlphaFoldDB" id="A0A554X4A8"/>